<keyword evidence="11" id="KW-0256">Endoplasmic reticulum</keyword>
<evidence type="ECO:0000313" key="21">
    <source>
        <dbReference type="Proteomes" id="UP001306508"/>
    </source>
</evidence>
<evidence type="ECO:0000256" key="16">
    <source>
        <dbReference type="ARBA" id="ARBA00033238"/>
    </source>
</evidence>
<proteinExistence type="inferred from homology"/>
<dbReference type="AlphaFoldDB" id="A0AAN7WL70"/>
<dbReference type="GO" id="GO:0016757">
    <property type="term" value="F:glycosyltransferase activity"/>
    <property type="evidence" value="ECO:0007669"/>
    <property type="project" value="UniProtKB-KW"/>
</dbReference>
<gene>
    <name evidence="20" type="ORF">RI543_005022</name>
</gene>
<keyword evidence="9 19" id="KW-0812">Transmembrane</keyword>
<dbReference type="PANTHER" id="PTHR10571">
    <property type="entry name" value="UDP-N-ACETYLGLUCOSAMINE--DOLICHYL-PHOSPHATE N-ACETYLGLUCOSAMINEPHOSPHOTRANSFERASE"/>
    <property type="match status" value="1"/>
</dbReference>
<evidence type="ECO:0000256" key="9">
    <source>
        <dbReference type="ARBA" id="ARBA00022692"/>
    </source>
</evidence>
<dbReference type="EC" id="2.7.8.15" evidence="5"/>
<comment type="cofactor">
    <cofactor evidence="1">
        <name>Mg(2+)</name>
        <dbReference type="ChEBI" id="CHEBI:18420"/>
    </cofactor>
</comment>
<dbReference type="CDD" id="cd06855">
    <property type="entry name" value="GT_GPT_euk"/>
    <property type="match status" value="1"/>
</dbReference>
<dbReference type="Proteomes" id="UP001306508">
    <property type="component" value="Unassembled WGS sequence"/>
</dbReference>
<evidence type="ECO:0000256" key="19">
    <source>
        <dbReference type="SAM" id="Phobius"/>
    </source>
</evidence>
<feature type="transmembrane region" description="Helical" evidence="19">
    <location>
        <begin position="293"/>
        <end position="311"/>
    </location>
</feature>
<evidence type="ECO:0000256" key="3">
    <source>
        <dbReference type="ARBA" id="ARBA00004922"/>
    </source>
</evidence>
<feature type="transmembrane region" description="Helical" evidence="19">
    <location>
        <begin position="204"/>
        <end position="224"/>
    </location>
</feature>
<dbReference type="EMBL" id="JAWIZZ010000071">
    <property type="protein sequence ID" value="KAK5773712.1"/>
    <property type="molecule type" value="Genomic_DNA"/>
</dbReference>
<keyword evidence="14 19" id="KW-0472">Membrane</keyword>
<evidence type="ECO:0000256" key="8">
    <source>
        <dbReference type="ARBA" id="ARBA00022679"/>
    </source>
</evidence>
<dbReference type="GO" id="GO:0046872">
    <property type="term" value="F:metal ion binding"/>
    <property type="evidence" value="ECO:0007669"/>
    <property type="project" value="UniProtKB-KW"/>
</dbReference>
<evidence type="ECO:0000256" key="12">
    <source>
        <dbReference type="ARBA" id="ARBA00022842"/>
    </source>
</evidence>
<keyword evidence="10" id="KW-0479">Metal-binding</keyword>
<feature type="transmembrane region" description="Helical" evidence="19">
    <location>
        <begin position="236"/>
        <end position="254"/>
    </location>
</feature>
<dbReference type="InterPro" id="IPR000715">
    <property type="entry name" value="Glycosyl_transferase_4"/>
</dbReference>
<keyword evidence="13 19" id="KW-1133">Transmembrane helix</keyword>
<feature type="transmembrane region" description="Helical" evidence="19">
    <location>
        <begin position="70"/>
        <end position="91"/>
    </location>
</feature>
<evidence type="ECO:0000313" key="20">
    <source>
        <dbReference type="EMBL" id="KAK5773712.1"/>
    </source>
</evidence>
<comment type="caution">
    <text evidence="20">The sequence shown here is derived from an EMBL/GenBank/DDBJ whole genome shotgun (WGS) entry which is preliminary data.</text>
</comment>
<evidence type="ECO:0000256" key="18">
    <source>
        <dbReference type="ARBA" id="ARBA00045078"/>
    </source>
</evidence>
<evidence type="ECO:0000256" key="1">
    <source>
        <dbReference type="ARBA" id="ARBA00001946"/>
    </source>
</evidence>
<dbReference type="InterPro" id="IPR033895">
    <property type="entry name" value="GPT"/>
</dbReference>
<feature type="transmembrane region" description="Helical" evidence="19">
    <location>
        <begin position="317"/>
        <end position="337"/>
    </location>
</feature>
<evidence type="ECO:0000256" key="6">
    <source>
        <dbReference type="ARBA" id="ARBA00017659"/>
    </source>
</evidence>
<dbReference type="PANTHER" id="PTHR10571:SF0">
    <property type="entry name" value="UDP-N-ACETYLGLUCOSAMINE--DOLICHYL-PHOSPHATE N-ACETYLGLUCOSAMINEPHOSPHOTRANSFERASE"/>
    <property type="match status" value="1"/>
</dbReference>
<feature type="transmembrane region" description="Helical" evidence="19">
    <location>
        <begin position="260"/>
        <end position="281"/>
    </location>
</feature>
<feature type="transmembrane region" description="Helical" evidence="19">
    <location>
        <begin position="164"/>
        <end position="184"/>
    </location>
</feature>
<evidence type="ECO:0000256" key="5">
    <source>
        <dbReference type="ARBA" id="ARBA00013225"/>
    </source>
</evidence>
<evidence type="ECO:0000256" key="10">
    <source>
        <dbReference type="ARBA" id="ARBA00022723"/>
    </source>
</evidence>
<dbReference type="GO" id="GO:0006488">
    <property type="term" value="P:dolichol-linked oligosaccharide biosynthetic process"/>
    <property type="evidence" value="ECO:0007669"/>
    <property type="project" value="InterPro"/>
</dbReference>
<dbReference type="GO" id="GO:0005789">
    <property type="term" value="C:endoplasmic reticulum membrane"/>
    <property type="evidence" value="ECO:0007669"/>
    <property type="project" value="UniProtKB-SubCell"/>
</dbReference>
<keyword evidence="7" id="KW-0328">Glycosyltransferase</keyword>
<comment type="similarity">
    <text evidence="4">Belongs to the glycosyltransferase 4 family.</text>
</comment>
<name>A0AAN7WL70_9SACH</name>
<comment type="subcellular location">
    <subcellularLocation>
        <location evidence="2">Endoplasmic reticulum membrane</location>
        <topology evidence="2">Multi-pass membrane protein</topology>
    </subcellularLocation>
</comment>
<organism evidence="20 21">
    <name type="scientific">Arxiozyma heterogenica</name>
    <dbReference type="NCBI Taxonomy" id="278026"/>
    <lineage>
        <taxon>Eukaryota</taxon>
        <taxon>Fungi</taxon>
        <taxon>Dikarya</taxon>
        <taxon>Ascomycota</taxon>
        <taxon>Saccharomycotina</taxon>
        <taxon>Saccharomycetes</taxon>
        <taxon>Saccharomycetales</taxon>
        <taxon>Saccharomycetaceae</taxon>
        <taxon>Arxiozyma</taxon>
    </lineage>
</organism>
<keyword evidence="21" id="KW-1185">Reference proteome</keyword>
<protein>
    <recommendedName>
        <fullName evidence="6">UDP-N-acetylglucosamine--dolichyl-phosphate N-acetylglucosaminephosphotransferase</fullName>
        <ecNumber evidence="5">2.7.8.15</ecNumber>
    </recommendedName>
    <alternativeName>
        <fullName evidence="15">GlcNAc-1-P transferase</fullName>
    </alternativeName>
    <alternativeName>
        <fullName evidence="16">N-acetylglucosamine-1-phosphate transferase</fullName>
    </alternativeName>
</protein>
<evidence type="ECO:0000256" key="2">
    <source>
        <dbReference type="ARBA" id="ARBA00004477"/>
    </source>
</evidence>
<keyword evidence="12" id="KW-0460">Magnesium</keyword>
<comment type="pathway">
    <text evidence="3">Protein modification; protein glycosylation.</text>
</comment>
<evidence type="ECO:0000256" key="11">
    <source>
        <dbReference type="ARBA" id="ARBA00022824"/>
    </source>
</evidence>
<evidence type="ECO:0000256" key="7">
    <source>
        <dbReference type="ARBA" id="ARBA00022676"/>
    </source>
</evidence>
<evidence type="ECO:0000256" key="17">
    <source>
        <dbReference type="ARBA" id="ARBA00044717"/>
    </source>
</evidence>
<reference evidence="21" key="1">
    <citation type="submission" date="2023-07" db="EMBL/GenBank/DDBJ databases">
        <title>A draft genome of Kazachstania heterogenica Y-27499.</title>
        <authorList>
            <person name="Donic C."/>
            <person name="Kralova J.S."/>
            <person name="Fidel L."/>
            <person name="Ben-Dor S."/>
            <person name="Jung S."/>
        </authorList>
    </citation>
    <scope>NUCLEOTIDE SEQUENCE [LARGE SCALE GENOMIC DNA]</scope>
    <source>
        <strain evidence="21">Y27499</strain>
    </source>
</reference>
<accession>A0AAN7WL70</accession>
<evidence type="ECO:0000256" key="15">
    <source>
        <dbReference type="ARBA" id="ARBA00029567"/>
    </source>
</evidence>
<comment type="function">
    <text evidence="17">UDP-N-acetylglucosamine--dolichyl-phosphate N-acetylglucosaminephosphotransferase that operates in the biosynthetic pathway of dolichol-linked oligosaccharides, the glycan precursors employed in protein asparagine (N)-glycosylation. The assembly of dolichol-linked oligosaccharides begins on the cytosolic side of the endoplasmic reticulum membrane and finishes in its lumen. The sequential addition of sugars to dolichol pyrophosphate produces dolichol-linked oligosaccharides containing fourteen sugars, including two GlcNAcs, nine mannoses and three glucoses. Once assembled, the oligosaccharide is transferred from the lipid to nascent proteins by oligosaccharyltransferases. Catalyzes the initial step of dolichol-linked oligosaccharide biosynthesis, transfering GlcNAc-1-P from cytosolic UDP-GlcNAc onto the carrier lipid dolichyl phosphate (P-dolichol), yielding GlcNAc-P-P-dolichol embedded in the cytoplasmic leaflet of the endoplasmic reticulum membrane.</text>
</comment>
<feature type="transmembrane region" description="Helical" evidence="19">
    <location>
        <begin position="424"/>
        <end position="446"/>
    </location>
</feature>
<evidence type="ECO:0000256" key="14">
    <source>
        <dbReference type="ARBA" id="ARBA00023136"/>
    </source>
</evidence>
<evidence type="ECO:0000256" key="13">
    <source>
        <dbReference type="ARBA" id="ARBA00022989"/>
    </source>
</evidence>
<keyword evidence="8" id="KW-0808">Transferase</keyword>
<comment type="catalytic activity">
    <reaction evidence="18">
        <text>a di-trans,poly-cis-dolichyl phosphate + UDP-N-acetyl-alpha-D-glucosamine = an N-acetyl-alpha-D-glucosaminyl-diphospho-di-trans,poly-cis-dolichol + UMP</text>
        <dbReference type="Rhea" id="RHEA:13289"/>
        <dbReference type="Rhea" id="RHEA-COMP:19498"/>
        <dbReference type="Rhea" id="RHEA-COMP:19507"/>
        <dbReference type="ChEBI" id="CHEBI:57683"/>
        <dbReference type="ChEBI" id="CHEBI:57705"/>
        <dbReference type="ChEBI" id="CHEBI:57865"/>
        <dbReference type="ChEBI" id="CHEBI:58427"/>
        <dbReference type="EC" id="2.7.8.15"/>
    </reaction>
    <physiologicalReaction direction="left-to-right" evidence="18">
        <dbReference type="Rhea" id="RHEA:13290"/>
    </physiologicalReaction>
</comment>
<dbReference type="Pfam" id="PF00953">
    <property type="entry name" value="Glycos_transf_4"/>
    <property type="match status" value="1"/>
</dbReference>
<feature type="transmembrane region" description="Helical" evidence="19">
    <location>
        <begin position="395"/>
        <end position="412"/>
    </location>
</feature>
<evidence type="ECO:0000256" key="4">
    <source>
        <dbReference type="ARBA" id="ARBA00009317"/>
    </source>
</evidence>
<sequence>MFTTLLFLVATSLLYYSRYESAIFAAIGFSIYGYIVTDVLIPKVGPSFIKAGLFGKDMSKPGKPVLPETIGAIATLVYLMIMFICIPFIFFRYMVIETQGGGQRNSFIEIINHNINNEHLRQFFPHNKLSEYLSSILCLESTFIIGIFDDLFDLRWRHKFPLPAVAAIPLLLVYYVDFGVTYVVVPNFVRDWLFNGKSLIDLGIFYYIYMAAMTIFCPNSINILAGVNGLEVGQSIILAVLSLVNDTLYLTIGIDTAKDSHRFSTILILPFLGVSLALYKWNKWPARVFVGDTYCYFAGMVFAVVGILGHFSKTMLLLFIPQIFNFIYSCPQLFNIVPCPRHRLPKFNEKDGLLYPSRTDLKENLPKEWFIPVLKILHKIRLIDIEYDKTKKNNIVSCSNMTLINLTLVWFGPMREDQLCDTILLGQFIIGILALLSRHAIGSLIFGHDNLWTIR</sequence>
<dbReference type="GO" id="GO:0003975">
    <property type="term" value="F:UDP-N-acetylglucosamine-dolichyl-phosphate N-acetylglucosaminephosphotransferase activity"/>
    <property type="evidence" value="ECO:0007669"/>
    <property type="project" value="UniProtKB-EC"/>
</dbReference>